<feature type="compositionally biased region" description="Basic and acidic residues" evidence="1">
    <location>
        <begin position="302"/>
        <end position="312"/>
    </location>
</feature>
<dbReference type="RefSeq" id="XP_040658289.1">
    <property type="nucleotide sequence ID" value="XM_040797406.1"/>
</dbReference>
<organism evidence="2 3">
    <name type="scientific">Drechmeria coniospora</name>
    <name type="common">Nematophagous fungus</name>
    <name type="synonym">Meria coniospora</name>
    <dbReference type="NCBI Taxonomy" id="98403"/>
    <lineage>
        <taxon>Eukaryota</taxon>
        <taxon>Fungi</taxon>
        <taxon>Dikarya</taxon>
        <taxon>Ascomycota</taxon>
        <taxon>Pezizomycotina</taxon>
        <taxon>Sordariomycetes</taxon>
        <taxon>Hypocreomycetidae</taxon>
        <taxon>Hypocreales</taxon>
        <taxon>Ophiocordycipitaceae</taxon>
        <taxon>Drechmeria</taxon>
    </lineage>
</organism>
<reference evidence="2 3" key="1">
    <citation type="journal article" date="2016" name="Sci. Rep.">
        <title>Insights into Adaptations to a Near-Obligate Nematode Endoparasitic Lifestyle from the Finished Genome of Drechmeria coniospora.</title>
        <authorList>
            <person name="Zhang L."/>
            <person name="Zhou Z."/>
            <person name="Guo Q."/>
            <person name="Fokkens L."/>
            <person name="Miskei M."/>
            <person name="Pocsi I."/>
            <person name="Zhang W."/>
            <person name="Chen M."/>
            <person name="Wang L."/>
            <person name="Sun Y."/>
            <person name="Donzelli B.G."/>
            <person name="Gibson D.M."/>
            <person name="Nelson D.R."/>
            <person name="Luo J.G."/>
            <person name="Rep M."/>
            <person name="Liu H."/>
            <person name="Yang S."/>
            <person name="Wang J."/>
            <person name="Krasnoff S.B."/>
            <person name="Xu Y."/>
            <person name="Molnar I."/>
            <person name="Lin M."/>
        </authorList>
    </citation>
    <scope>NUCLEOTIDE SEQUENCE [LARGE SCALE GENOMIC DNA]</scope>
    <source>
        <strain evidence="2 3">ARSEF 6962</strain>
    </source>
</reference>
<keyword evidence="3" id="KW-1185">Reference proteome</keyword>
<dbReference type="AlphaFoldDB" id="A0A151GPA7"/>
<comment type="caution">
    <text evidence="2">The sequence shown here is derived from an EMBL/GenBank/DDBJ whole genome shotgun (WGS) entry which is preliminary data.</text>
</comment>
<dbReference type="InParanoid" id="A0A151GPA7"/>
<feature type="compositionally biased region" description="Gly residues" evidence="1">
    <location>
        <begin position="106"/>
        <end position="122"/>
    </location>
</feature>
<feature type="region of interest" description="Disordered" evidence="1">
    <location>
        <begin position="268"/>
        <end position="312"/>
    </location>
</feature>
<feature type="region of interest" description="Disordered" evidence="1">
    <location>
        <begin position="106"/>
        <end position="178"/>
    </location>
</feature>
<sequence length="330" mass="36079">MHTVTGIVKGDRNMRKSNLDAEARYVPQARRHRQARLEGQALCRRTSASAARQRTASEGRGDAAYVETDAAPRRYPLSPRFDAGPRDANGCALARPLVEARWRLGGGTASRGGPAGRGGGLGEFERARRRRVLPDVARARGKQRRPIGTGPRQAERPIGTGPGSTASADGREDDSSMDVRLVCRRTRGRFVDGREGDSLADERAIHRRTRGRFVDGQGRFVDGQGRFVDGQGRFVDGQGRFVDGREGVSSTAAGSCRLRRRFEGVAKGLGPRRSSMTTSCVAPPARLALSPRRSKAKKKNKARDGRVERSPSEARLDKAIYIYACDKEQE</sequence>
<dbReference type="EMBL" id="LAYC01000001">
    <property type="protein sequence ID" value="KYK58937.1"/>
    <property type="molecule type" value="Genomic_DNA"/>
</dbReference>
<protein>
    <submittedName>
        <fullName evidence="2">Uncharacterized protein</fullName>
    </submittedName>
</protein>
<dbReference type="Proteomes" id="UP000076580">
    <property type="component" value="Chromosome 01"/>
</dbReference>
<evidence type="ECO:0000313" key="3">
    <source>
        <dbReference type="Proteomes" id="UP000076580"/>
    </source>
</evidence>
<accession>A0A151GPA7</accession>
<evidence type="ECO:0000313" key="2">
    <source>
        <dbReference type="EMBL" id="KYK58937.1"/>
    </source>
</evidence>
<dbReference type="GeneID" id="63712707"/>
<evidence type="ECO:0000256" key="1">
    <source>
        <dbReference type="SAM" id="MobiDB-lite"/>
    </source>
</evidence>
<feature type="compositionally biased region" description="Basic residues" evidence="1">
    <location>
        <begin position="292"/>
        <end position="301"/>
    </location>
</feature>
<proteinExistence type="predicted"/>
<name>A0A151GPA7_DRECN</name>
<gene>
    <name evidence="2" type="ORF">DCS_00064</name>
</gene>